<keyword evidence="6 9" id="KW-0648">Protein biosynthesis</keyword>
<feature type="domain" description="Glutamyl/glutaminyl-tRNA synthetase class Ib catalytic" evidence="11">
    <location>
        <begin position="31"/>
        <end position="340"/>
    </location>
</feature>
<dbReference type="GO" id="GO:0006424">
    <property type="term" value="P:glutamyl-tRNA aminoacylation"/>
    <property type="evidence" value="ECO:0007669"/>
    <property type="project" value="UniProtKB-UniRule"/>
</dbReference>
<dbReference type="InterPro" id="IPR022861">
    <property type="entry name" value="Gln_tRNA_ligase_bac"/>
</dbReference>
<dbReference type="InterPro" id="IPR001412">
    <property type="entry name" value="aa-tRNA-synth_I_CS"/>
</dbReference>
<dbReference type="GO" id="GO:0006425">
    <property type="term" value="P:glutaminyl-tRNA aminoacylation"/>
    <property type="evidence" value="ECO:0007669"/>
    <property type="project" value="UniProtKB-UniRule"/>
</dbReference>
<feature type="binding site" evidence="9">
    <location>
        <position position="215"/>
    </location>
    <ligand>
        <name>L-glutamine</name>
        <dbReference type="ChEBI" id="CHEBI:58359"/>
    </ligand>
</feature>
<dbReference type="InterPro" id="IPR020058">
    <property type="entry name" value="Glu/Gln-tRNA-synth_Ib_cat-dom"/>
</dbReference>
<keyword evidence="7 9" id="KW-0030">Aminoacyl-tRNA synthetase</keyword>
<name>A0AAE3L5U0_9GAMM</name>
<dbReference type="FunFam" id="3.90.800.10:FF:000001">
    <property type="entry name" value="Glutamine--tRNA ligase"/>
    <property type="match status" value="1"/>
</dbReference>
<dbReference type="AlphaFoldDB" id="A0AAE3L5U0"/>
<keyword evidence="15" id="KW-1185">Reference proteome</keyword>
<dbReference type="Gene3D" id="3.40.50.620">
    <property type="entry name" value="HUPs"/>
    <property type="match status" value="1"/>
</dbReference>
<dbReference type="InterPro" id="IPR014729">
    <property type="entry name" value="Rossmann-like_a/b/a_fold"/>
</dbReference>
<dbReference type="PANTHER" id="PTHR43097">
    <property type="entry name" value="GLUTAMINE-TRNA LIGASE"/>
    <property type="match status" value="1"/>
</dbReference>
<dbReference type="PANTHER" id="PTHR43097:SF5">
    <property type="entry name" value="GLUTAMATE--TRNA LIGASE"/>
    <property type="match status" value="1"/>
</dbReference>
<evidence type="ECO:0000256" key="4">
    <source>
        <dbReference type="ARBA" id="ARBA00022741"/>
    </source>
</evidence>
<dbReference type="GO" id="GO:0005524">
    <property type="term" value="F:ATP binding"/>
    <property type="evidence" value="ECO:0007669"/>
    <property type="project" value="UniProtKB-UniRule"/>
</dbReference>
<evidence type="ECO:0000256" key="8">
    <source>
        <dbReference type="ARBA" id="ARBA00048270"/>
    </source>
</evidence>
<dbReference type="InterPro" id="IPR020059">
    <property type="entry name" value="Glu/Gln-tRNA-synth_Ib_codon-bd"/>
</dbReference>
<feature type="binding site" evidence="9">
    <location>
        <begin position="38"/>
        <end position="40"/>
    </location>
    <ligand>
        <name>ATP</name>
        <dbReference type="ChEBI" id="CHEBI:30616"/>
    </ligand>
</feature>
<dbReference type="SUPFAM" id="SSF52374">
    <property type="entry name" value="Nucleotidylyl transferase"/>
    <property type="match status" value="1"/>
</dbReference>
<dbReference type="GO" id="GO:0005829">
    <property type="term" value="C:cytosol"/>
    <property type="evidence" value="ECO:0007669"/>
    <property type="project" value="TreeGrafter"/>
</dbReference>
<feature type="domain" description="Glutamyl/glutaminyl-tRNA synthetase class Ib anti-codon binding" evidence="12">
    <location>
        <begin position="343"/>
        <end position="443"/>
    </location>
</feature>
<dbReference type="FunFam" id="3.40.50.620:FF:000037">
    <property type="entry name" value="Glutamine--tRNA ligase cytoplasmic"/>
    <property type="match status" value="1"/>
</dbReference>
<dbReference type="NCBIfam" id="TIGR00440">
    <property type="entry name" value="glnS"/>
    <property type="match status" value="1"/>
</dbReference>
<comment type="caution">
    <text evidence="14">The sequence shown here is derived from an EMBL/GenBank/DDBJ whole genome shotgun (WGS) entry which is preliminary data.</text>
</comment>
<dbReference type="Gene3D" id="3.90.800.10">
    <property type="entry name" value="Glutamyl-tRNA Synthetase, Domain 3"/>
    <property type="match status" value="1"/>
</dbReference>
<dbReference type="InterPro" id="IPR020061">
    <property type="entry name" value="Glu_tRNA_lig_a-bdl"/>
</dbReference>
<dbReference type="PRINTS" id="PR00987">
    <property type="entry name" value="TRNASYNTHGLU"/>
</dbReference>
<dbReference type="FunFam" id="1.10.1160.10:FF:000001">
    <property type="entry name" value="Glutamine--tRNA ligase"/>
    <property type="match status" value="1"/>
</dbReference>
<comment type="subunit">
    <text evidence="9">Monomer.</text>
</comment>
<dbReference type="EC" id="6.1.1.18" evidence="9"/>
<protein>
    <recommendedName>
        <fullName evidence="9">Glutamine--tRNA ligase</fullName>
        <ecNumber evidence="9">6.1.1.18</ecNumber>
    </recommendedName>
    <alternativeName>
        <fullName evidence="9">Glutaminyl-tRNA synthetase</fullName>
        <shortName evidence="9">GlnRS</shortName>
    </alternativeName>
</protein>
<dbReference type="GO" id="GO:0004819">
    <property type="term" value="F:glutamine-tRNA ligase activity"/>
    <property type="evidence" value="ECO:0007669"/>
    <property type="project" value="UniProtKB-UniRule"/>
</dbReference>
<dbReference type="InterPro" id="IPR000924">
    <property type="entry name" value="Glu/Gln-tRNA-synth"/>
</dbReference>
<comment type="subcellular location">
    <subcellularLocation>
        <location evidence="9">Cytoplasm</location>
    </subcellularLocation>
</comment>
<dbReference type="InterPro" id="IPR050132">
    <property type="entry name" value="Gln/Glu-tRNA_Ligase"/>
</dbReference>
<dbReference type="Pfam" id="PF20974">
    <property type="entry name" value="tRNA-synt_1c_C2"/>
    <property type="match status" value="1"/>
</dbReference>
<evidence type="ECO:0000256" key="7">
    <source>
        <dbReference type="ARBA" id="ARBA00023146"/>
    </source>
</evidence>
<dbReference type="NCBIfam" id="NF011291">
    <property type="entry name" value="PRK14703.1"/>
    <property type="match status" value="1"/>
</dbReference>
<evidence type="ECO:0000313" key="15">
    <source>
        <dbReference type="Proteomes" id="UP001204445"/>
    </source>
</evidence>
<comment type="catalytic activity">
    <reaction evidence="8 9">
        <text>tRNA(Gln) + L-glutamine + ATP = L-glutaminyl-tRNA(Gln) + AMP + diphosphate</text>
        <dbReference type="Rhea" id="RHEA:20121"/>
        <dbReference type="Rhea" id="RHEA-COMP:9662"/>
        <dbReference type="Rhea" id="RHEA-COMP:9681"/>
        <dbReference type="ChEBI" id="CHEBI:30616"/>
        <dbReference type="ChEBI" id="CHEBI:33019"/>
        <dbReference type="ChEBI" id="CHEBI:58359"/>
        <dbReference type="ChEBI" id="CHEBI:78442"/>
        <dbReference type="ChEBI" id="CHEBI:78521"/>
        <dbReference type="ChEBI" id="CHEBI:456215"/>
        <dbReference type="EC" id="6.1.1.18"/>
    </reaction>
</comment>
<comment type="caution">
    <text evidence="9">Lacks conserved residue(s) required for the propagation of feature annotation.</text>
</comment>
<evidence type="ECO:0000259" key="12">
    <source>
        <dbReference type="Pfam" id="PF03950"/>
    </source>
</evidence>
<dbReference type="InterPro" id="IPR004514">
    <property type="entry name" value="Gln-tRNA-synth"/>
</dbReference>
<keyword evidence="4 9" id="KW-0547">Nucleotide-binding</keyword>
<dbReference type="Proteomes" id="UP001204445">
    <property type="component" value="Unassembled WGS sequence"/>
</dbReference>
<gene>
    <name evidence="9" type="primary">glnS</name>
    <name evidence="14" type="ORF">J2T55_002049</name>
</gene>
<proteinExistence type="inferred from homology"/>
<evidence type="ECO:0000256" key="1">
    <source>
        <dbReference type="ARBA" id="ARBA00005594"/>
    </source>
</evidence>
<sequence length="562" mass="65193">MNDESRAKAPSNFIRQIVDRDLAAGKNDGRVHTRFPPEPNGYLHVGHAKSICLNFGLAEDYGGKCNLRFDDTNPDKESVEYTESIQEDVHWLGFDWEDRLFFASDYFDQLYEYAEILIRDGKAYVDSLTAEQIREYRGTLSEPGRDSPYRDRPVEENLDLFRRMRAGEFAEGEHVLRAKIDMASPNINMRDPAIYRIKHKPHHRTDDKWCIYPMYDYTHCLSDAIEGVTHSLCTLEFEDHRALYDWFLEQLPVPSRPEQTEFARLNLDYTITSKRKLNELVTEGHVAGWDDPRMPTIIGMRRRGFTPAAIRDFCERIGMTKNDTRIDMAVLETCTREDLDRTAPRAMAVLNPLKVVIENYPEDESETLEAVNHPYDESQGRRQVPFGREIYIERDDFMEDPPKKFFRLGPGREVRLRYAYFITCTDVIKDDNGEVVELRCSYDPATRGGDAPDGRKVKGTIHWVSAEHAVPAEVRLYDRLFTVPKPEADKERDWKSFINPDACVVMDKALLEPALALAPAEKRYQFERLGYFCADRKDHAREHPVFNRIVTLRDSWAKANKG</sequence>
<dbReference type="SUPFAM" id="SSF50715">
    <property type="entry name" value="Ribosomal protein L25-like"/>
    <property type="match status" value="1"/>
</dbReference>
<dbReference type="Pfam" id="PF00749">
    <property type="entry name" value="tRNA-synt_1c"/>
    <property type="match status" value="1"/>
</dbReference>
<dbReference type="EMBL" id="JANUCT010000014">
    <property type="protein sequence ID" value="MCS3904017.1"/>
    <property type="molecule type" value="Genomic_DNA"/>
</dbReference>
<dbReference type="Pfam" id="PF03950">
    <property type="entry name" value="tRNA-synt_1c_C"/>
    <property type="match status" value="1"/>
</dbReference>
<comment type="similarity">
    <text evidence="1 9 10">Belongs to the class-I aminoacyl-tRNA synthetase family.</text>
</comment>
<dbReference type="CDD" id="cd00807">
    <property type="entry name" value="GlnRS_core"/>
    <property type="match status" value="1"/>
</dbReference>
<feature type="domain" description="tRNA synthetases class I (E and Q) anti-codon binding" evidence="13">
    <location>
        <begin position="460"/>
        <end position="535"/>
    </location>
</feature>
<feature type="binding site" evidence="9">
    <location>
        <begin position="264"/>
        <end position="265"/>
    </location>
    <ligand>
        <name>ATP</name>
        <dbReference type="ChEBI" id="CHEBI:30616"/>
    </ligand>
</feature>
<dbReference type="RefSeq" id="WP_259056029.1">
    <property type="nucleotide sequence ID" value="NZ_JANUCT010000014.1"/>
</dbReference>
<dbReference type="HAMAP" id="MF_00126">
    <property type="entry name" value="Gln_tRNA_synth"/>
    <property type="match status" value="1"/>
</dbReference>
<accession>A0AAE3L5U0</accession>
<feature type="binding site" evidence="9">
    <location>
        <position position="70"/>
    </location>
    <ligand>
        <name>L-glutamine</name>
        <dbReference type="ChEBI" id="CHEBI:58359"/>
    </ligand>
</feature>
<evidence type="ECO:0000313" key="14">
    <source>
        <dbReference type="EMBL" id="MCS3904017.1"/>
    </source>
</evidence>
<dbReference type="InterPro" id="IPR011035">
    <property type="entry name" value="Ribosomal_bL25/Gln-tRNA_synth"/>
</dbReference>
<dbReference type="FunFam" id="2.40.240.10:FF:000001">
    <property type="entry name" value="Glutamine--tRNA ligase"/>
    <property type="match status" value="1"/>
</dbReference>
<organism evidence="14 15">
    <name type="scientific">Methylohalomonas lacus</name>
    <dbReference type="NCBI Taxonomy" id="398773"/>
    <lineage>
        <taxon>Bacteria</taxon>
        <taxon>Pseudomonadati</taxon>
        <taxon>Pseudomonadota</taxon>
        <taxon>Gammaproteobacteria</taxon>
        <taxon>Methylohalomonadales</taxon>
        <taxon>Methylohalomonadaceae</taxon>
        <taxon>Methylohalomonas</taxon>
    </lineage>
</organism>
<evidence type="ECO:0000256" key="10">
    <source>
        <dbReference type="RuleBase" id="RU363037"/>
    </source>
</evidence>
<keyword evidence="2 9" id="KW-0963">Cytoplasm</keyword>
<evidence type="ECO:0000256" key="9">
    <source>
        <dbReference type="HAMAP-Rule" id="MF_00126"/>
    </source>
</evidence>
<feature type="short sequence motif" description="'KMSKS' region" evidence="9">
    <location>
        <begin position="271"/>
        <end position="275"/>
    </location>
</feature>
<evidence type="ECO:0000256" key="2">
    <source>
        <dbReference type="ARBA" id="ARBA00022490"/>
    </source>
</evidence>
<feature type="binding site" evidence="9">
    <location>
        <position position="234"/>
    </location>
    <ligand>
        <name>ATP</name>
        <dbReference type="ChEBI" id="CHEBI:30616"/>
    </ligand>
</feature>
<evidence type="ECO:0000256" key="5">
    <source>
        <dbReference type="ARBA" id="ARBA00022840"/>
    </source>
</evidence>
<dbReference type="InterPro" id="IPR049437">
    <property type="entry name" value="tRNA-synt_1c_C2"/>
</dbReference>
<evidence type="ECO:0000259" key="13">
    <source>
        <dbReference type="Pfam" id="PF20974"/>
    </source>
</evidence>
<evidence type="ECO:0000256" key="6">
    <source>
        <dbReference type="ARBA" id="ARBA00022917"/>
    </source>
</evidence>
<reference evidence="14" key="1">
    <citation type="submission" date="2022-08" db="EMBL/GenBank/DDBJ databases">
        <title>Genomic Encyclopedia of Type Strains, Phase III (KMG-III): the genomes of soil and plant-associated and newly described type strains.</title>
        <authorList>
            <person name="Whitman W."/>
        </authorList>
    </citation>
    <scope>NUCLEOTIDE SEQUENCE</scope>
    <source>
        <strain evidence="14">HMT 1</strain>
    </source>
</reference>
<dbReference type="Gene3D" id="2.40.240.10">
    <property type="entry name" value="Ribosomal Protein L25, Chain P"/>
    <property type="match status" value="2"/>
</dbReference>
<dbReference type="InterPro" id="IPR020056">
    <property type="entry name" value="Rbsml_bL25/Gln-tRNA_synth_N"/>
</dbReference>
<dbReference type="Gene3D" id="1.10.1160.10">
    <property type="entry name" value="Glutamyl-trna Synthetase, Domain 2"/>
    <property type="match status" value="1"/>
</dbReference>
<dbReference type="PROSITE" id="PS00178">
    <property type="entry name" value="AA_TRNA_LIGASE_I"/>
    <property type="match status" value="1"/>
</dbReference>
<keyword evidence="3 9" id="KW-0436">Ligase</keyword>
<evidence type="ECO:0000259" key="11">
    <source>
        <dbReference type="Pfam" id="PF00749"/>
    </source>
</evidence>
<keyword evidence="5 9" id="KW-0067">ATP-binding</keyword>
<evidence type="ECO:0000256" key="3">
    <source>
        <dbReference type="ARBA" id="ARBA00022598"/>
    </source>
</evidence>